<evidence type="ECO:0000259" key="1">
    <source>
        <dbReference type="Pfam" id="PF00248"/>
    </source>
</evidence>
<accession>A0AAW4PVD0</accession>
<comment type="caution">
    <text evidence="2">The sequence shown here is derived from an EMBL/GenBank/DDBJ whole genome shotgun (WGS) entry which is preliminary data.</text>
</comment>
<dbReference type="Proteomes" id="UP001430377">
    <property type="component" value="Unassembled WGS sequence"/>
</dbReference>
<evidence type="ECO:0000313" key="2">
    <source>
        <dbReference type="EMBL" id="MBX0325127.1"/>
    </source>
</evidence>
<dbReference type="InterPro" id="IPR036812">
    <property type="entry name" value="NAD(P)_OxRdtase_dom_sf"/>
</dbReference>
<gene>
    <name evidence="2" type="ORF">EGH21_19045</name>
</gene>
<dbReference type="InterPro" id="IPR023210">
    <property type="entry name" value="NADP_OxRdtase_dom"/>
</dbReference>
<dbReference type="Gene3D" id="3.20.20.100">
    <property type="entry name" value="NADP-dependent oxidoreductase domain"/>
    <property type="match status" value="1"/>
</dbReference>
<evidence type="ECO:0000313" key="3">
    <source>
        <dbReference type="Proteomes" id="UP001430377"/>
    </source>
</evidence>
<dbReference type="SUPFAM" id="SSF51430">
    <property type="entry name" value="NAD(P)-linked oxidoreductase"/>
    <property type="match status" value="1"/>
</dbReference>
<dbReference type="RefSeq" id="WP_220619991.1">
    <property type="nucleotide sequence ID" value="NZ_RKLR01000010.1"/>
</dbReference>
<protein>
    <submittedName>
        <fullName evidence="2">Aldo/keto reductase</fullName>
    </submittedName>
</protein>
<dbReference type="EMBL" id="RKLR01000010">
    <property type="protein sequence ID" value="MBX0325127.1"/>
    <property type="molecule type" value="Genomic_DNA"/>
</dbReference>
<keyword evidence="3" id="KW-1185">Reference proteome</keyword>
<reference evidence="2 3" key="1">
    <citation type="submission" date="2021-06" db="EMBL/GenBank/DDBJ databases">
        <title>Halomicroarcula sp. a new haloarchaeum isolated from saline soil.</title>
        <authorList>
            <person name="Duran-Viseras A."/>
            <person name="Sanchez-Porro C."/>
            <person name="Ventosa A."/>
        </authorList>
    </citation>
    <scope>NUCLEOTIDE SEQUENCE [LARGE SCALE GENOMIC DNA]</scope>
    <source>
        <strain evidence="2 3">F13</strain>
    </source>
</reference>
<organism evidence="2 3">
    <name type="scientific">Haloarcula rubra</name>
    <dbReference type="NCBI Taxonomy" id="2487747"/>
    <lineage>
        <taxon>Archaea</taxon>
        <taxon>Methanobacteriati</taxon>
        <taxon>Methanobacteriota</taxon>
        <taxon>Stenosarchaea group</taxon>
        <taxon>Halobacteria</taxon>
        <taxon>Halobacteriales</taxon>
        <taxon>Haloarculaceae</taxon>
        <taxon>Haloarcula</taxon>
    </lineage>
</organism>
<dbReference type="Pfam" id="PF00248">
    <property type="entry name" value="Aldo_ket_red"/>
    <property type="match status" value="1"/>
</dbReference>
<dbReference type="AlphaFoldDB" id="A0AAW4PVD0"/>
<name>A0AAW4PVD0_9EURY</name>
<sequence>MPDHYNLVYREGEREMFSFREKEDIGAVPWLPLAEGYLTRPRGDMMATTRGEVLTESYEEYRMGGGPDVNKRVAELAAEKGVTMAHLSLAWLPIDADHLTGPKAGVAKRQGMTEGLNSKRGNSRSCSFGILGFTSSSESKCLSEAAVIPYYATRSQGIGLALFQKIKTGQELVTSSVPEKGVVSQGDRIHPHQHYSCSFDGVVLPYTEAYDVDRTRNSR</sequence>
<feature type="domain" description="NADP-dependent oxidoreductase" evidence="1">
    <location>
        <begin position="4"/>
        <end position="92"/>
    </location>
</feature>
<proteinExistence type="predicted"/>